<dbReference type="AlphaFoldDB" id="A0A1N6D3D1"/>
<accession>A0A1N6D3D1</accession>
<dbReference type="Pfam" id="PF19578">
    <property type="entry name" value="DUF6090"/>
    <property type="match status" value="1"/>
</dbReference>
<keyword evidence="3" id="KW-1185">Reference proteome</keyword>
<evidence type="ECO:0000313" key="2">
    <source>
        <dbReference type="EMBL" id="SIN65340.1"/>
    </source>
</evidence>
<organism evidence="2 3">
    <name type="scientific">Algoriphagus halophilus</name>
    <dbReference type="NCBI Taxonomy" id="226505"/>
    <lineage>
        <taxon>Bacteria</taxon>
        <taxon>Pseudomonadati</taxon>
        <taxon>Bacteroidota</taxon>
        <taxon>Cytophagia</taxon>
        <taxon>Cytophagales</taxon>
        <taxon>Cyclobacteriaceae</taxon>
        <taxon>Algoriphagus</taxon>
    </lineage>
</organism>
<dbReference type="Proteomes" id="UP000185221">
    <property type="component" value="Unassembled WGS sequence"/>
</dbReference>
<feature type="transmembrane region" description="Helical" evidence="1">
    <location>
        <begin position="21"/>
        <end position="42"/>
    </location>
</feature>
<dbReference type="InterPro" id="IPR045749">
    <property type="entry name" value="DUF6090"/>
</dbReference>
<dbReference type="RefSeq" id="WP_074222916.1">
    <property type="nucleotide sequence ID" value="NZ_FSRC01000001.1"/>
</dbReference>
<protein>
    <submittedName>
        <fullName evidence="2">Uncharacterized protein</fullName>
    </submittedName>
</protein>
<evidence type="ECO:0000313" key="3">
    <source>
        <dbReference type="Proteomes" id="UP000185221"/>
    </source>
</evidence>
<keyword evidence="1" id="KW-0812">Transmembrane</keyword>
<keyword evidence="1" id="KW-1133">Transmembrane helix</keyword>
<proteinExistence type="predicted"/>
<sequence>MIKFFRKIRQNLLVKGQTGKYLKYALGEILLVVIGILIALQINNANESFKQNRKAKNYEETLIAELNADLMRINQLDTLCQKMQKDINDYLSYFKNPDKEYEVVIQEMEKVNYYGDFYQSIAYTIDDIINTGNLELFNQEIKNAILEYKATQDFYEKNREEVVQKYVLSDLEFENAVDILSFNDLPSDESKTLNNWLFDFKSEQYRLFNNRALSILRTYYFRSDQNTKMRLSIENLLTELIKENSNEE</sequence>
<evidence type="ECO:0000256" key="1">
    <source>
        <dbReference type="SAM" id="Phobius"/>
    </source>
</evidence>
<gene>
    <name evidence="2" type="ORF">SAMN05444394_0120</name>
</gene>
<keyword evidence="1" id="KW-0472">Membrane</keyword>
<dbReference type="OrthoDB" id="821805at2"/>
<name>A0A1N6D3D1_9BACT</name>
<dbReference type="STRING" id="226505.SAMN05444394_0120"/>
<dbReference type="EMBL" id="FSRC01000001">
    <property type="protein sequence ID" value="SIN65340.1"/>
    <property type="molecule type" value="Genomic_DNA"/>
</dbReference>
<reference evidence="3" key="1">
    <citation type="submission" date="2016-11" db="EMBL/GenBank/DDBJ databases">
        <authorList>
            <person name="Varghese N."/>
            <person name="Submissions S."/>
        </authorList>
    </citation>
    <scope>NUCLEOTIDE SEQUENCE [LARGE SCALE GENOMIC DNA]</scope>
    <source>
        <strain evidence="3">DSM 15292</strain>
    </source>
</reference>